<sequence>MANLAIEHANMVLSPISLSGWILSNFQCQLKQEDKWAKFMSNFLSGSENLLSGTLVLWRCNKAAAAAARRKKFTRTQHLEQQHGEGRQADDDGGPCHGPRKIGEAAPQRRRRHRRRDAGVELHDAEVERRRDGYGQDGYSHAEDRVGVVVVARGGGGCGGARRETAGQDPEDLGEGDSN</sequence>
<dbReference type="Proteomes" id="UP000006591">
    <property type="component" value="Chromosome 6"/>
</dbReference>
<reference evidence="2" key="2">
    <citation type="submission" date="2018-04" db="EMBL/GenBank/DDBJ databases">
        <title>OnivRS2 (Oryza nivara Reference Sequence Version 2).</title>
        <authorList>
            <person name="Zhang J."/>
            <person name="Kudrna D."/>
            <person name="Lee S."/>
            <person name="Talag J."/>
            <person name="Rajasekar S."/>
            <person name="Welchert J."/>
            <person name="Hsing Y.-I."/>
            <person name="Wing R.A."/>
        </authorList>
    </citation>
    <scope>NUCLEOTIDE SEQUENCE [LARGE SCALE GENOMIC DNA]</scope>
    <source>
        <strain evidence="2">SL10</strain>
    </source>
</reference>
<accession>A0A0E0HM94</accession>
<proteinExistence type="predicted"/>
<feature type="compositionally biased region" description="Basic and acidic residues" evidence="1">
    <location>
        <begin position="117"/>
        <end position="146"/>
    </location>
</feature>
<dbReference type="Gramene" id="ONIVA06G07410.1">
    <property type="protein sequence ID" value="ONIVA06G07410.1"/>
    <property type="gene ID" value="ONIVA06G07410"/>
</dbReference>
<evidence type="ECO:0000256" key="1">
    <source>
        <dbReference type="SAM" id="MobiDB-lite"/>
    </source>
</evidence>
<feature type="compositionally biased region" description="Acidic residues" evidence="1">
    <location>
        <begin position="169"/>
        <end position="179"/>
    </location>
</feature>
<dbReference type="EnsemblPlants" id="ONIVA06G07410.1">
    <property type="protein sequence ID" value="ONIVA06G07410.1"/>
    <property type="gene ID" value="ONIVA06G07410"/>
</dbReference>
<evidence type="ECO:0000313" key="3">
    <source>
        <dbReference type="Proteomes" id="UP000006591"/>
    </source>
</evidence>
<feature type="compositionally biased region" description="Basic and acidic residues" evidence="1">
    <location>
        <begin position="77"/>
        <end position="90"/>
    </location>
</feature>
<dbReference type="HOGENOM" id="CLU_1505772_0_0_1"/>
<protein>
    <submittedName>
        <fullName evidence="2">Uncharacterized protein</fullName>
    </submittedName>
</protein>
<feature type="region of interest" description="Disordered" evidence="1">
    <location>
        <begin position="74"/>
        <end position="179"/>
    </location>
</feature>
<name>A0A0E0HM94_ORYNI</name>
<dbReference type="AlphaFoldDB" id="A0A0E0HM94"/>
<organism evidence="2">
    <name type="scientific">Oryza nivara</name>
    <name type="common">Indian wild rice</name>
    <name type="synonym">Oryza sativa f. spontanea</name>
    <dbReference type="NCBI Taxonomy" id="4536"/>
    <lineage>
        <taxon>Eukaryota</taxon>
        <taxon>Viridiplantae</taxon>
        <taxon>Streptophyta</taxon>
        <taxon>Embryophyta</taxon>
        <taxon>Tracheophyta</taxon>
        <taxon>Spermatophyta</taxon>
        <taxon>Magnoliopsida</taxon>
        <taxon>Liliopsida</taxon>
        <taxon>Poales</taxon>
        <taxon>Poaceae</taxon>
        <taxon>BOP clade</taxon>
        <taxon>Oryzoideae</taxon>
        <taxon>Oryzeae</taxon>
        <taxon>Oryzinae</taxon>
        <taxon>Oryza</taxon>
    </lineage>
</organism>
<reference evidence="2" key="1">
    <citation type="submission" date="2015-04" db="UniProtKB">
        <authorList>
            <consortium name="EnsemblPlants"/>
        </authorList>
    </citation>
    <scope>IDENTIFICATION</scope>
    <source>
        <strain evidence="2">SL10</strain>
    </source>
</reference>
<keyword evidence="3" id="KW-1185">Reference proteome</keyword>
<evidence type="ECO:0000313" key="2">
    <source>
        <dbReference type="EnsemblPlants" id="ONIVA06G07410.1"/>
    </source>
</evidence>